<dbReference type="SUPFAM" id="SSF81382">
    <property type="entry name" value="Skp1 dimerisation domain-like"/>
    <property type="match status" value="1"/>
</dbReference>
<evidence type="ECO:0000256" key="5">
    <source>
        <dbReference type="ARBA" id="ARBA00023242"/>
    </source>
</evidence>
<evidence type="ECO:0000259" key="8">
    <source>
        <dbReference type="Pfam" id="PF01466"/>
    </source>
</evidence>
<dbReference type="GO" id="GO:0016567">
    <property type="term" value="P:protein ubiquitination"/>
    <property type="evidence" value="ECO:0007669"/>
    <property type="project" value="UniProtKB-UniRule"/>
</dbReference>
<evidence type="ECO:0000256" key="1">
    <source>
        <dbReference type="ARBA" id="ARBA00004123"/>
    </source>
</evidence>
<dbReference type="PIRSF" id="PIRSF028729">
    <property type="entry name" value="E3_ubiquit_lig_SCF_Skp"/>
    <property type="match status" value="1"/>
</dbReference>
<keyword evidence="4 7" id="KW-0833">Ubl conjugation pathway</keyword>
<evidence type="ECO:0000259" key="9">
    <source>
        <dbReference type="Pfam" id="PF03931"/>
    </source>
</evidence>
<dbReference type="InterPro" id="IPR036296">
    <property type="entry name" value="SKP1-like_dim_sf"/>
</dbReference>
<feature type="domain" description="SKP1 component dimerisation" evidence="8">
    <location>
        <begin position="120"/>
        <end position="166"/>
    </location>
</feature>
<name>A0A1J3H0A1_NOCCA</name>
<dbReference type="InterPro" id="IPR011333">
    <property type="entry name" value="SKP1/BTB/POZ_sf"/>
</dbReference>
<sequence length="171" mass="19137">MDPIPGLSKLTVSSSKKIVLNCSDGKSFEIGEAVARKSKLIADMIDSGCDGPIPLQNVKGKTLEKVIEYCKRHVVEFGPSDEDDEEAAEKLAIWDAEFIKVDEETIFHLILAANYLNIEGLLSLTCKTVADYIKDKTPEEVRQIFGIENDYTPEEEEAVRKENVWAFDPNQ</sequence>
<dbReference type="SMART" id="SM00512">
    <property type="entry name" value="Skp1"/>
    <property type="match status" value="1"/>
</dbReference>
<evidence type="ECO:0000256" key="4">
    <source>
        <dbReference type="ARBA" id="ARBA00022786"/>
    </source>
</evidence>
<dbReference type="InterPro" id="IPR016073">
    <property type="entry name" value="Skp1_comp_POZ"/>
</dbReference>
<gene>
    <name evidence="10" type="ORF">LE_TR814_c0_g1_i1_g.2237</name>
</gene>
<dbReference type="SUPFAM" id="SSF54695">
    <property type="entry name" value="POZ domain"/>
    <property type="match status" value="1"/>
</dbReference>
<reference evidence="10" key="1">
    <citation type="submission" date="2016-07" db="EMBL/GenBank/DDBJ databases">
        <title>De novo transcriptome assembly of four accessions of the metal hyperaccumulator plant Noccaea caerulescens.</title>
        <authorList>
            <person name="Blande D."/>
            <person name="Halimaa P."/>
            <person name="Tervahauta A.I."/>
            <person name="Aarts M.G."/>
            <person name="Karenlampi S.O."/>
        </authorList>
    </citation>
    <scope>NUCLEOTIDE SEQUENCE</scope>
</reference>
<evidence type="ECO:0000256" key="3">
    <source>
        <dbReference type="ARBA" id="ARBA00009993"/>
    </source>
</evidence>
<proteinExistence type="inferred from homology"/>
<dbReference type="InterPro" id="IPR001232">
    <property type="entry name" value="SKP1-like"/>
</dbReference>
<dbReference type="GO" id="GO:0009867">
    <property type="term" value="P:jasmonic acid mediated signaling pathway"/>
    <property type="evidence" value="ECO:0007669"/>
    <property type="project" value="UniProtKB-ARBA"/>
</dbReference>
<dbReference type="PANTHER" id="PTHR11165">
    <property type="entry name" value="SKP1"/>
    <property type="match status" value="1"/>
</dbReference>
<dbReference type="AlphaFoldDB" id="A0A1J3H0A1"/>
<evidence type="ECO:0000256" key="6">
    <source>
        <dbReference type="ARBA" id="ARBA00054396"/>
    </source>
</evidence>
<dbReference type="Pfam" id="PF01466">
    <property type="entry name" value="Skp1"/>
    <property type="match status" value="1"/>
</dbReference>
<dbReference type="GO" id="GO:0006511">
    <property type="term" value="P:ubiquitin-dependent protein catabolic process"/>
    <property type="evidence" value="ECO:0007669"/>
    <property type="project" value="InterPro"/>
</dbReference>
<comment type="function">
    <text evidence="6 7">Involved in ubiquitination and subsequent proteasomal degradation of target proteins. Together with CUL1, RBX1 and a F-box protein, it forms a SCF E3 ubiquitin ligase complex. The functional specificity of this complex depends on the type of F-box protein. In the SCF complex, it serves as an adapter that links the F-box protein to CUL1.</text>
</comment>
<comment type="pathway">
    <text evidence="2 7">Protein modification; protein ubiquitination.</text>
</comment>
<dbReference type="EMBL" id="GEVL01015558">
    <property type="protein sequence ID" value="JAU61783.1"/>
    <property type="molecule type" value="Transcribed_RNA"/>
</dbReference>
<evidence type="ECO:0000256" key="2">
    <source>
        <dbReference type="ARBA" id="ARBA00004906"/>
    </source>
</evidence>
<evidence type="ECO:0000313" key="10">
    <source>
        <dbReference type="EMBL" id="JAU61783.1"/>
    </source>
</evidence>
<keyword evidence="5" id="KW-0539">Nucleus</keyword>
<dbReference type="Gene3D" id="3.30.710.10">
    <property type="entry name" value="Potassium Channel Kv1.1, Chain A"/>
    <property type="match status" value="1"/>
</dbReference>
<feature type="domain" description="SKP1 component POZ" evidence="9">
    <location>
        <begin position="16"/>
        <end position="74"/>
    </location>
</feature>
<accession>A0A1J3H0A1</accession>
<dbReference type="GO" id="GO:0005634">
    <property type="term" value="C:nucleus"/>
    <property type="evidence" value="ECO:0007669"/>
    <property type="project" value="UniProtKB-SubCell"/>
</dbReference>
<comment type="similarity">
    <text evidence="3 7">Belongs to the SKP1 family.</text>
</comment>
<dbReference type="FunFam" id="3.30.710.10:FF:000170">
    <property type="entry name" value="SKP1-like protein 5"/>
    <property type="match status" value="1"/>
</dbReference>
<comment type="subcellular location">
    <subcellularLocation>
        <location evidence="1">Nucleus</location>
    </subcellularLocation>
</comment>
<dbReference type="CDD" id="cd18322">
    <property type="entry name" value="BTB_POZ_SKP1"/>
    <property type="match status" value="1"/>
</dbReference>
<dbReference type="InterPro" id="IPR016897">
    <property type="entry name" value="SKP1"/>
</dbReference>
<protein>
    <recommendedName>
        <fullName evidence="7">SKP1-like protein</fullName>
    </recommendedName>
</protein>
<organism evidence="10">
    <name type="scientific">Noccaea caerulescens</name>
    <name type="common">Alpine penny-cress</name>
    <name type="synonym">Thlaspi caerulescens</name>
    <dbReference type="NCBI Taxonomy" id="107243"/>
    <lineage>
        <taxon>Eukaryota</taxon>
        <taxon>Viridiplantae</taxon>
        <taxon>Streptophyta</taxon>
        <taxon>Embryophyta</taxon>
        <taxon>Tracheophyta</taxon>
        <taxon>Spermatophyta</taxon>
        <taxon>Magnoliopsida</taxon>
        <taxon>eudicotyledons</taxon>
        <taxon>Gunneridae</taxon>
        <taxon>Pentapetalae</taxon>
        <taxon>rosids</taxon>
        <taxon>malvids</taxon>
        <taxon>Brassicales</taxon>
        <taxon>Brassicaceae</taxon>
        <taxon>Coluteocarpeae</taxon>
        <taxon>Noccaea</taxon>
    </lineage>
</organism>
<dbReference type="Pfam" id="PF03931">
    <property type="entry name" value="Skp1_POZ"/>
    <property type="match status" value="1"/>
</dbReference>
<comment type="subunit">
    <text evidence="7">Part of a SCF (SKP1-cullin-F-box) protein ligase complex.</text>
</comment>
<dbReference type="InterPro" id="IPR016072">
    <property type="entry name" value="Skp1_comp_dimer"/>
</dbReference>
<dbReference type="UniPathway" id="UPA00143"/>
<evidence type="ECO:0000256" key="7">
    <source>
        <dbReference type="PIRNR" id="PIRNR028729"/>
    </source>
</evidence>